<dbReference type="OrthoDB" id="61815at2759"/>
<accession>A0A4S4MUG5</accession>
<dbReference type="Gene3D" id="3.40.50.300">
    <property type="entry name" value="P-loop containing nucleotide triphosphate hydrolases"/>
    <property type="match status" value="1"/>
</dbReference>
<dbReference type="InterPro" id="IPR043358">
    <property type="entry name" value="GNL1-like"/>
</dbReference>
<protein>
    <recommendedName>
        <fullName evidence="4">Guanine nucleotide-binding protein-like 1</fullName>
    </recommendedName>
</protein>
<organism evidence="7 8">
    <name type="scientific">Antrodiella citrinella</name>
    <dbReference type="NCBI Taxonomy" id="2447956"/>
    <lineage>
        <taxon>Eukaryota</taxon>
        <taxon>Fungi</taxon>
        <taxon>Dikarya</taxon>
        <taxon>Basidiomycota</taxon>
        <taxon>Agaricomycotina</taxon>
        <taxon>Agaricomycetes</taxon>
        <taxon>Polyporales</taxon>
        <taxon>Steccherinaceae</taxon>
        <taxon>Antrodiella</taxon>
    </lineage>
</organism>
<feature type="region of interest" description="Disordered" evidence="5">
    <location>
        <begin position="26"/>
        <end position="55"/>
    </location>
</feature>
<feature type="domain" description="G" evidence="6">
    <location>
        <begin position="368"/>
        <end position="400"/>
    </location>
</feature>
<comment type="caution">
    <text evidence="7">The sequence shown here is derived from an EMBL/GenBank/DDBJ whole genome shotgun (WGS) entry which is preliminary data.</text>
</comment>
<dbReference type="GO" id="GO:0005525">
    <property type="term" value="F:GTP binding"/>
    <property type="evidence" value="ECO:0007669"/>
    <property type="project" value="UniProtKB-KW"/>
</dbReference>
<dbReference type="InterPro" id="IPR006073">
    <property type="entry name" value="GTP-bd"/>
</dbReference>
<evidence type="ECO:0000259" key="6">
    <source>
        <dbReference type="Pfam" id="PF01926"/>
    </source>
</evidence>
<evidence type="ECO:0000256" key="3">
    <source>
        <dbReference type="ARBA" id="ARBA00037770"/>
    </source>
</evidence>
<evidence type="ECO:0000313" key="8">
    <source>
        <dbReference type="Proteomes" id="UP000308730"/>
    </source>
</evidence>
<dbReference type="PANTHER" id="PTHR45709:SF3">
    <property type="entry name" value="GUANINE NUCLEOTIDE-BINDING PROTEIN-LIKE 1"/>
    <property type="match status" value="1"/>
</dbReference>
<dbReference type="PANTHER" id="PTHR45709">
    <property type="entry name" value="LARGE SUBUNIT GTPASE 1 HOMOLOG-RELATED"/>
    <property type="match status" value="1"/>
</dbReference>
<evidence type="ECO:0000256" key="5">
    <source>
        <dbReference type="SAM" id="MobiDB-lite"/>
    </source>
</evidence>
<name>A0A4S4MUG5_9APHY</name>
<dbReference type="Pfam" id="PF01926">
    <property type="entry name" value="MMR_HSR1"/>
    <property type="match status" value="1"/>
</dbReference>
<keyword evidence="1" id="KW-0547">Nucleotide-binding</keyword>
<keyword evidence="2" id="KW-0342">GTP-binding</keyword>
<dbReference type="SUPFAM" id="SSF52540">
    <property type="entry name" value="P-loop containing nucleoside triphosphate hydrolases"/>
    <property type="match status" value="1"/>
</dbReference>
<evidence type="ECO:0000313" key="7">
    <source>
        <dbReference type="EMBL" id="THH28938.1"/>
    </source>
</evidence>
<evidence type="ECO:0000256" key="4">
    <source>
        <dbReference type="ARBA" id="ARBA00039902"/>
    </source>
</evidence>
<proteinExistence type="predicted"/>
<dbReference type="Proteomes" id="UP000308730">
    <property type="component" value="Unassembled WGS sequence"/>
</dbReference>
<feature type="region of interest" description="Disordered" evidence="5">
    <location>
        <begin position="398"/>
        <end position="420"/>
    </location>
</feature>
<reference evidence="7 8" key="1">
    <citation type="submission" date="2019-02" db="EMBL/GenBank/DDBJ databases">
        <title>Genome sequencing of the rare red list fungi Antrodiella citrinella (Flaviporus citrinellus).</title>
        <authorList>
            <person name="Buettner E."/>
            <person name="Kellner H."/>
        </authorList>
    </citation>
    <scope>NUCLEOTIDE SEQUENCE [LARGE SCALE GENOMIC DNA]</scope>
    <source>
        <strain evidence="7 8">DSM 108506</strain>
    </source>
</reference>
<dbReference type="AlphaFoldDB" id="A0A4S4MUG5"/>
<comment type="function">
    <text evidence="3">Possible regulatory or functional link with the histocompatibility cluster.</text>
</comment>
<dbReference type="EMBL" id="SGPM01000149">
    <property type="protein sequence ID" value="THH28938.1"/>
    <property type="molecule type" value="Genomic_DNA"/>
</dbReference>
<dbReference type="InterPro" id="IPR027417">
    <property type="entry name" value="P-loop_NTPase"/>
</dbReference>
<gene>
    <name evidence="7" type="ORF">EUX98_g5260</name>
</gene>
<evidence type="ECO:0000256" key="1">
    <source>
        <dbReference type="ARBA" id="ARBA00022741"/>
    </source>
</evidence>
<dbReference type="GO" id="GO:0003924">
    <property type="term" value="F:GTPase activity"/>
    <property type="evidence" value="ECO:0007669"/>
    <property type="project" value="InterPro"/>
</dbReference>
<sequence length="420" mass="47010">MPSPALARKRPYSAKKRRAQLLEKRAIKRGDISPPQPVKADKHKVWAGHAAPSDSQAREAARRLQSAFVKLDKRFLQDSMEMAAVLHLERPVPDEVAILRAEPLVEAQLTRKLTCPARPEWRYDMSKQQLEENEEVVFQKWLDQADDIVHEWCNPFEVHPSDDETRSPAMPRAPTVFERNLEVWRQLWRVSEISQIILVLLDSRCPLLHFPPSLVAYLSASHEANRTRTILVLTKVDIIGPTRADEWTRSLQAKYPGMPVVRVEAYAEADQTTDQGKGKTHAHQPHIPLQFKESLVQALRDMHAELLEPPQRPEGSIFLQRRSVVRKSVSWDAVLHAQGEQVGTVVGGASASSLHGAEGTESEPEYLTVGLIGQPNVGKSSLLNALFGINKVQASHTPGKNEFADETFPNAVLDTGSPAR</sequence>
<evidence type="ECO:0000256" key="2">
    <source>
        <dbReference type="ARBA" id="ARBA00023134"/>
    </source>
</evidence>
<keyword evidence="8" id="KW-1185">Reference proteome</keyword>